<gene>
    <name evidence="1" type="ORF">EPH95_16000</name>
</gene>
<evidence type="ECO:0000313" key="1">
    <source>
        <dbReference type="EMBL" id="QDI92506.1"/>
    </source>
</evidence>
<evidence type="ECO:0000313" key="2">
    <source>
        <dbReference type="Proteomes" id="UP000319756"/>
    </source>
</evidence>
<protein>
    <submittedName>
        <fullName evidence="1">Uncharacterized protein</fullName>
    </submittedName>
</protein>
<keyword evidence="2" id="KW-1185">Reference proteome</keyword>
<dbReference type="Proteomes" id="UP000319756">
    <property type="component" value="Chromosome"/>
</dbReference>
<dbReference type="AlphaFoldDB" id="A0A514LL15"/>
<sequence>MKYYEFVSPFYALIKAHNERKAKAIYKKQVWEGGDDQWRERSRDYAMMKFAMTHDSRNTEVGLMLTEFMDDKSGVLLIDKNF</sequence>
<dbReference type="EMBL" id="CP035485">
    <property type="protein sequence ID" value="QDI92506.1"/>
    <property type="molecule type" value="Genomic_DNA"/>
</dbReference>
<accession>A0A514LL15</accession>
<dbReference type="KEGG" id="sale:EPH95_16000"/>
<reference evidence="2" key="1">
    <citation type="submission" date="2019-01" db="EMBL/GenBank/DDBJ databases">
        <title>Genomic analysis of Salicibibacter sp. NKC3-5.</title>
        <authorList>
            <person name="Oh Y.J."/>
        </authorList>
    </citation>
    <scope>NUCLEOTIDE SEQUENCE [LARGE SCALE GENOMIC DNA]</scope>
    <source>
        <strain evidence="2">NKC3-5</strain>
    </source>
</reference>
<proteinExistence type="predicted"/>
<name>A0A514LL15_9BACI</name>
<organism evidence="1 2">
    <name type="scientific">Salicibibacter halophilus</name>
    <dbReference type="NCBI Taxonomy" id="2502791"/>
    <lineage>
        <taxon>Bacteria</taxon>
        <taxon>Bacillati</taxon>
        <taxon>Bacillota</taxon>
        <taxon>Bacilli</taxon>
        <taxon>Bacillales</taxon>
        <taxon>Bacillaceae</taxon>
        <taxon>Salicibibacter</taxon>
    </lineage>
</organism>